<feature type="transmembrane region" description="Helical" evidence="7">
    <location>
        <begin position="230"/>
        <end position="251"/>
    </location>
</feature>
<keyword evidence="6 7" id="KW-0472">Membrane</keyword>
<feature type="transmembrane region" description="Helical" evidence="7">
    <location>
        <begin position="73"/>
        <end position="106"/>
    </location>
</feature>
<dbReference type="PANTHER" id="PTHR32322:SF18">
    <property type="entry name" value="S-ADENOSYLMETHIONINE_S-ADENOSYLHOMOCYSTEINE TRANSPORTER"/>
    <property type="match status" value="1"/>
</dbReference>
<evidence type="ECO:0000256" key="2">
    <source>
        <dbReference type="ARBA" id="ARBA00007362"/>
    </source>
</evidence>
<dbReference type="PATRIC" id="fig|86416.3.peg.1738"/>
<evidence type="ECO:0000313" key="9">
    <source>
        <dbReference type="EMBL" id="AGK96676.1"/>
    </source>
</evidence>
<evidence type="ECO:0000313" key="10">
    <source>
        <dbReference type="Proteomes" id="UP000013523"/>
    </source>
</evidence>
<feature type="transmembrane region" description="Helical" evidence="7">
    <location>
        <begin position="155"/>
        <end position="174"/>
    </location>
</feature>
<comment type="subcellular location">
    <subcellularLocation>
        <location evidence="1">Cell membrane</location>
        <topology evidence="1">Multi-pass membrane protein</topology>
    </subcellularLocation>
</comment>
<accession>R4K4M7</accession>
<dbReference type="Proteomes" id="UP000013523">
    <property type="component" value="Chromosome"/>
</dbReference>
<dbReference type="KEGG" id="cpas:Clopa_1761"/>
<evidence type="ECO:0000259" key="8">
    <source>
        <dbReference type="Pfam" id="PF00892"/>
    </source>
</evidence>
<protein>
    <submittedName>
        <fullName evidence="9">DMT(Drug/metabolite transporter) superfamily permease</fullName>
    </submittedName>
</protein>
<keyword evidence="5 7" id="KW-1133">Transmembrane helix</keyword>
<evidence type="ECO:0000256" key="1">
    <source>
        <dbReference type="ARBA" id="ARBA00004651"/>
    </source>
</evidence>
<dbReference type="AlphaFoldDB" id="R4K4M7"/>
<dbReference type="InterPro" id="IPR037185">
    <property type="entry name" value="EmrE-like"/>
</dbReference>
<feature type="transmembrane region" description="Helical" evidence="7">
    <location>
        <begin position="42"/>
        <end position="61"/>
    </location>
</feature>
<feature type="transmembrane region" description="Helical" evidence="7">
    <location>
        <begin position="9"/>
        <end position="30"/>
    </location>
</feature>
<feature type="transmembrane region" description="Helical" evidence="7">
    <location>
        <begin position="189"/>
        <end position="209"/>
    </location>
</feature>
<dbReference type="InterPro" id="IPR000620">
    <property type="entry name" value="EamA_dom"/>
</dbReference>
<evidence type="ECO:0000256" key="3">
    <source>
        <dbReference type="ARBA" id="ARBA00022475"/>
    </source>
</evidence>
<sequence>MSKSLISSIIYALIADAVWGLAFIVPNLLYNYTAVEITFGRYFIYGIFSIVILFIENKKIYKLIRRNMWKNAFLFAFCGNIGYYLFLVISIKLTGAAISTLIIGLLPITTALYGNCINHEFSFKKLLPSISIIFIGIFILNCASFKGTIDTKFNIYGIFCSLIALCLWTWYAVANARFLRENKEFTPKIWSTITGGSTLCLMPFFVLILKVMMPQSIKISQMLNFNNQIFKFWGSALVLGIIVSWIGTVFWNKASNALPVSLAGQMTVGETVFGLTYSFLVELRFPNIIELVGILTVIYGVLFGIKTVRKLKETNAEEIKEVQL</sequence>
<dbReference type="PANTHER" id="PTHR32322">
    <property type="entry name" value="INNER MEMBRANE TRANSPORTER"/>
    <property type="match status" value="1"/>
</dbReference>
<dbReference type="InterPro" id="IPR050638">
    <property type="entry name" value="AA-Vitamin_Transporters"/>
</dbReference>
<evidence type="ECO:0000256" key="5">
    <source>
        <dbReference type="ARBA" id="ARBA00022989"/>
    </source>
</evidence>
<feature type="transmembrane region" description="Helical" evidence="7">
    <location>
        <begin position="126"/>
        <end position="143"/>
    </location>
</feature>
<keyword evidence="4 7" id="KW-0812">Transmembrane</keyword>
<evidence type="ECO:0000256" key="4">
    <source>
        <dbReference type="ARBA" id="ARBA00022692"/>
    </source>
</evidence>
<feature type="domain" description="EamA" evidence="8">
    <location>
        <begin position="8"/>
        <end position="141"/>
    </location>
</feature>
<keyword evidence="3" id="KW-1003">Cell membrane</keyword>
<comment type="similarity">
    <text evidence="2">Belongs to the EamA transporter family.</text>
</comment>
<dbReference type="Pfam" id="PF00892">
    <property type="entry name" value="EamA"/>
    <property type="match status" value="1"/>
</dbReference>
<dbReference type="EMBL" id="CP003261">
    <property type="protein sequence ID" value="AGK96676.1"/>
    <property type="molecule type" value="Genomic_DNA"/>
</dbReference>
<reference evidence="9 10" key="1">
    <citation type="submission" date="2012-01" db="EMBL/GenBank/DDBJ databases">
        <title>Complete sequence of chromosome of Clostridium pasteurianum BC1.</title>
        <authorList>
            <consortium name="US DOE Joint Genome Institute"/>
            <person name="Lucas S."/>
            <person name="Han J."/>
            <person name="Lapidus A."/>
            <person name="Cheng J.-F."/>
            <person name="Goodwin L."/>
            <person name="Pitluck S."/>
            <person name="Peters L."/>
            <person name="Mikhailova N."/>
            <person name="Teshima H."/>
            <person name="Detter J.C."/>
            <person name="Han C."/>
            <person name="Tapia R."/>
            <person name="Land M."/>
            <person name="Hauser L."/>
            <person name="Kyrpides N."/>
            <person name="Ivanova N."/>
            <person name="Pagani I."/>
            <person name="Dunn J."/>
            <person name="Taghavi S."/>
            <person name="Francis A."/>
            <person name="van der Lelie D."/>
            <person name="Woyke T."/>
        </authorList>
    </citation>
    <scope>NUCLEOTIDE SEQUENCE [LARGE SCALE GENOMIC DNA]</scope>
    <source>
        <strain evidence="9 10">BC1</strain>
    </source>
</reference>
<proteinExistence type="inferred from homology"/>
<dbReference type="SUPFAM" id="SSF103481">
    <property type="entry name" value="Multidrug resistance efflux transporter EmrE"/>
    <property type="match status" value="1"/>
</dbReference>
<organism evidence="9 10">
    <name type="scientific">Clostridium pasteurianum BC1</name>
    <dbReference type="NCBI Taxonomy" id="86416"/>
    <lineage>
        <taxon>Bacteria</taxon>
        <taxon>Bacillati</taxon>
        <taxon>Bacillota</taxon>
        <taxon>Clostridia</taxon>
        <taxon>Eubacteriales</taxon>
        <taxon>Clostridiaceae</taxon>
        <taxon>Clostridium</taxon>
    </lineage>
</organism>
<gene>
    <name evidence="9" type="ORF">Clopa_1761</name>
</gene>
<dbReference type="HOGENOM" id="CLU_058004_0_0_9"/>
<dbReference type="GO" id="GO:0005886">
    <property type="term" value="C:plasma membrane"/>
    <property type="evidence" value="ECO:0007669"/>
    <property type="project" value="UniProtKB-SubCell"/>
</dbReference>
<evidence type="ECO:0000256" key="6">
    <source>
        <dbReference type="ARBA" id="ARBA00023136"/>
    </source>
</evidence>
<name>R4K4M7_CLOPA</name>
<dbReference type="STRING" id="86416.Clopa_1761"/>
<dbReference type="OrthoDB" id="19135at2"/>
<dbReference type="eggNOG" id="COG0697">
    <property type="taxonomic scope" value="Bacteria"/>
</dbReference>
<feature type="transmembrane region" description="Helical" evidence="7">
    <location>
        <begin position="285"/>
        <end position="305"/>
    </location>
</feature>
<dbReference type="RefSeq" id="WP_015614994.1">
    <property type="nucleotide sequence ID" value="NC_021182.1"/>
</dbReference>
<evidence type="ECO:0000256" key="7">
    <source>
        <dbReference type="SAM" id="Phobius"/>
    </source>
</evidence>
<keyword evidence="10" id="KW-1185">Reference proteome</keyword>